<evidence type="ECO:0000313" key="5">
    <source>
        <dbReference type="Proteomes" id="UP000650605"/>
    </source>
</evidence>
<reference evidence="1" key="3">
    <citation type="submission" date="2020-12" db="EMBL/GenBank/DDBJ databases">
        <title>Paenibacillus polymyxa LMG 27872: a double-edged sword.</title>
        <authorList>
            <person name="Langendries S."/>
            <person name="Garcia Mendez S."/>
            <person name="Beirinckx S."/>
            <person name="Viaene T."/>
            <person name="Baeyen S."/>
            <person name="Goeminne G."/>
            <person name="Willems A."/>
            <person name="Debode J."/>
            <person name="Goormachtig S."/>
        </authorList>
    </citation>
    <scope>NUCLEOTIDE SEQUENCE</scope>
    <source>
        <strain evidence="1">LMG 27872</strain>
    </source>
</reference>
<evidence type="ECO:0000313" key="1">
    <source>
        <dbReference type="EMBL" id="MBM0632963.1"/>
    </source>
</evidence>
<gene>
    <name evidence="3" type="ORF">A7312_07560</name>
    <name evidence="1" type="ORF">JDW19_07460</name>
    <name evidence="2" type="ORF">QDS18_01185</name>
</gene>
<dbReference type="EMBL" id="LYND01000140">
    <property type="protein sequence ID" value="ODA07886.1"/>
    <property type="molecule type" value="Genomic_DNA"/>
</dbReference>
<dbReference type="Proteomes" id="UP001229409">
    <property type="component" value="Unassembled WGS sequence"/>
</dbReference>
<organism evidence="1 5">
    <name type="scientific">Paenibacillus polymyxa</name>
    <name type="common">Bacillus polymyxa</name>
    <dbReference type="NCBI Taxonomy" id="1406"/>
    <lineage>
        <taxon>Bacteria</taxon>
        <taxon>Bacillati</taxon>
        <taxon>Bacillota</taxon>
        <taxon>Bacilli</taxon>
        <taxon>Bacillales</taxon>
        <taxon>Paenibacillaceae</taxon>
        <taxon>Paenibacillus</taxon>
    </lineage>
</organism>
<reference evidence="2" key="4">
    <citation type="submission" date="2023-04" db="EMBL/GenBank/DDBJ databases">
        <title>Uncovering the Secrets of Slow-Growing Bacteria in Tropical Savanna Soil through Cultivation and Genomic Analysis.</title>
        <authorList>
            <person name="Goncalves O.S."/>
            <person name="Santana M.F."/>
        </authorList>
    </citation>
    <scope>NUCLEOTIDE SEQUENCE</scope>
    <source>
        <strain evidence="2">ANTI</strain>
    </source>
</reference>
<dbReference type="RefSeq" id="WP_023988229.1">
    <property type="nucleotide sequence ID" value="NZ_ALJV01000129.1"/>
</dbReference>
<comment type="caution">
    <text evidence="1">The sequence shown here is derived from an EMBL/GenBank/DDBJ whole genome shotgun (WGS) entry which is preliminary data.</text>
</comment>
<dbReference type="EMBL" id="JARVWT010000001">
    <property type="protein sequence ID" value="MDH2329468.1"/>
    <property type="molecule type" value="Genomic_DNA"/>
</dbReference>
<proteinExistence type="predicted"/>
<reference evidence="3" key="2">
    <citation type="submission" date="2016-05" db="EMBL/GenBank/DDBJ databases">
        <authorList>
            <person name="Zheng J."/>
            <person name="Timme R."/>
            <person name="Allard M."/>
            <person name="Strain E."/>
            <person name="Luo Y."/>
            <person name="Brown E."/>
        </authorList>
    </citation>
    <scope>NUCLEOTIDE SEQUENCE</scope>
    <source>
        <strain evidence="3">CFSAN034343</strain>
    </source>
</reference>
<dbReference type="Pfam" id="PF14035">
    <property type="entry name" value="YlzJ"/>
    <property type="match status" value="1"/>
</dbReference>
<dbReference type="EMBL" id="JAEHFQ010000003">
    <property type="protein sequence ID" value="MBM0632963.1"/>
    <property type="molecule type" value="Genomic_DNA"/>
</dbReference>
<evidence type="ECO:0000313" key="4">
    <source>
        <dbReference type="Proteomes" id="UP000094974"/>
    </source>
</evidence>
<name>A0A074L820_PAEPO</name>
<accession>A0A074L820</accession>
<evidence type="ECO:0000313" key="2">
    <source>
        <dbReference type="EMBL" id="MDH2329468.1"/>
    </source>
</evidence>
<reference evidence="4" key="1">
    <citation type="submission" date="2016-05" db="EMBL/GenBank/DDBJ databases">
        <title>Whole genome shotgun sequencing of cultured foodborne pathogen.</title>
        <authorList>
            <person name="Zheng J."/>
            <person name="Timme R."/>
            <person name="Allard M."/>
            <person name="Strain E."/>
            <person name="Luo Y."/>
            <person name="Brown E."/>
        </authorList>
    </citation>
    <scope>NUCLEOTIDE SEQUENCE [LARGE SCALE GENOMIC DNA]</scope>
    <source>
        <strain evidence="4">CFSAN034343</strain>
    </source>
</reference>
<dbReference type="InterPro" id="IPR025619">
    <property type="entry name" value="YlzJ"/>
</dbReference>
<evidence type="ECO:0000313" key="3">
    <source>
        <dbReference type="EMBL" id="ODA07886.1"/>
    </source>
</evidence>
<protein>
    <submittedName>
        <fullName evidence="1">YlzJ-like family protein</fullName>
    </submittedName>
</protein>
<sequence length="70" mass="8168">MTLYTVMPMEMVWQGMWKEAEELAEVRVDGLLMQVQPLESRRGIIVRLLDCPLEAYLNPRYGPGQVIEWS</sequence>
<dbReference type="eggNOG" id="ENOG5033ACS">
    <property type="taxonomic scope" value="Bacteria"/>
</dbReference>
<dbReference type="AlphaFoldDB" id="A0A074L820"/>
<keyword evidence="4" id="KW-1185">Reference proteome</keyword>
<dbReference type="Proteomes" id="UP000094974">
    <property type="component" value="Unassembled WGS sequence"/>
</dbReference>
<dbReference type="Proteomes" id="UP000650605">
    <property type="component" value="Unassembled WGS sequence"/>
</dbReference>